<organism evidence="3 4">
    <name type="scientific">Toxocara canis</name>
    <name type="common">Canine roundworm</name>
    <dbReference type="NCBI Taxonomy" id="6265"/>
    <lineage>
        <taxon>Eukaryota</taxon>
        <taxon>Metazoa</taxon>
        <taxon>Ecdysozoa</taxon>
        <taxon>Nematoda</taxon>
        <taxon>Chromadorea</taxon>
        <taxon>Rhabditida</taxon>
        <taxon>Spirurina</taxon>
        <taxon>Ascaridomorpha</taxon>
        <taxon>Ascaridoidea</taxon>
        <taxon>Toxocaridae</taxon>
        <taxon>Toxocara</taxon>
    </lineage>
</organism>
<reference evidence="4" key="1">
    <citation type="submission" date="2016-06" db="UniProtKB">
        <authorList>
            <consortium name="WormBaseParasite"/>
        </authorList>
    </citation>
    <scope>IDENTIFICATION</scope>
</reference>
<accession>A0A183U5G6</accession>
<dbReference type="SUPFAM" id="SSF53822">
    <property type="entry name" value="Periplasmic binding protein-like I"/>
    <property type="match status" value="1"/>
</dbReference>
<dbReference type="EMBL" id="UYWY01005137">
    <property type="protein sequence ID" value="VDM29453.1"/>
    <property type="molecule type" value="Genomic_DNA"/>
</dbReference>
<name>A0A183U5G6_TOXCA</name>
<feature type="signal peptide" evidence="1">
    <location>
        <begin position="1"/>
        <end position="23"/>
    </location>
</feature>
<evidence type="ECO:0000313" key="4">
    <source>
        <dbReference type="WBParaSite" id="TCNE_0000373601-mRNA-1"/>
    </source>
</evidence>
<dbReference type="Gene3D" id="3.40.50.2300">
    <property type="match status" value="1"/>
</dbReference>
<dbReference type="Proteomes" id="UP000050794">
    <property type="component" value="Unassembled WGS sequence"/>
</dbReference>
<evidence type="ECO:0000313" key="2">
    <source>
        <dbReference type="EMBL" id="VDM29453.1"/>
    </source>
</evidence>
<gene>
    <name evidence="2" type="ORF">TCNE_LOCUS3736</name>
</gene>
<protein>
    <submittedName>
        <fullName evidence="4">ANF_receptor domain-containing protein</fullName>
    </submittedName>
</protein>
<keyword evidence="3" id="KW-1185">Reference proteome</keyword>
<dbReference type="WBParaSite" id="TCNE_0000373601-mRNA-1">
    <property type="protein sequence ID" value="TCNE_0000373601-mRNA-1"/>
    <property type="gene ID" value="TCNE_0000373601"/>
</dbReference>
<dbReference type="InterPro" id="IPR028082">
    <property type="entry name" value="Peripla_BP_I"/>
</dbReference>
<reference evidence="2 3" key="2">
    <citation type="submission" date="2018-11" db="EMBL/GenBank/DDBJ databases">
        <authorList>
            <consortium name="Pathogen Informatics"/>
        </authorList>
    </citation>
    <scope>NUCLEOTIDE SEQUENCE [LARGE SCALE GENOMIC DNA]</scope>
</reference>
<keyword evidence="1" id="KW-0732">Signal</keyword>
<proteinExistence type="predicted"/>
<evidence type="ECO:0000256" key="1">
    <source>
        <dbReference type="SAM" id="SignalP"/>
    </source>
</evidence>
<feature type="chain" id="PRO_5044553008" evidence="1">
    <location>
        <begin position="24"/>
        <end position="207"/>
    </location>
</feature>
<dbReference type="AlphaFoldDB" id="A0A183U5G6"/>
<evidence type="ECO:0000313" key="3">
    <source>
        <dbReference type="Proteomes" id="UP000050794"/>
    </source>
</evidence>
<sequence>MDIRVVNISVVTTLLSLLNCSLGQNRTQRRLKIGVVVPVYTEHEGISFGNTAAAVNISIDKIQQDGLLSDFEFEAHFRREDSSPVIAAGKSIDLLRNVSVDVLIGPLSGAGINCLKVAFKISHFEADLLVHIVSHLPCRIGYTFSQYRCTVLQCLCLLQISTYTARRPNIGCCYGTQNLFKLSHKTYVLIRYYIRKSCSTLWWLGSE</sequence>